<dbReference type="EMBL" id="CAXLJM020000076">
    <property type="protein sequence ID" value="CAL8129232.1"/>
    <property type="molecule type" value="Genomic_DNA"/>
</dbReference>
<evidence type="ECO:0000313" key="1">
    <source>
        <dbReference type="EMBL" id="CAL8129232.1"/>
    </source>
</evidence>
<name>A0ABP1RJL4_9HEXA</name>
<evidence type="ECO:0000313" key="2">
    <source>
        <dbReference type="Proteomes" id="UP001642540"/>
    </source>
</evidence>
<organism evidence="1 2">
    <name type="scientific">Orchesella dallaii</name>
    <dbReference type="NCBI Taxonomy" id="48710"/>
    <lineage>
        <taxon>Eukaryota</taxon>
        <taxon>Metazoa</taxon>
        <taxon>Ecdysozoa</taxon>
        <taxon>Arthropoda</taxon>
        <taxon>Hexapoda</taxon>
        <taxon>Collembola</taxon>
        <taxon>Entomobryomorpha</taxon>
        <taxon>Entomobryoidea</taxon>
        <taxon>Orchesellidae</taxon>
        <taxon>Orchesellinae</taxon>
        <taxon>Orchesella</taxon>
    </lineage>
</organism>
<dbReference type="Proteomes" id="UP001642540">
    <property type="component" value="Unassembled WGS sequence"/>
</dbReference>
<accession>A0ABP1RJL4</accession>
<sequence length="87" mass="9531">MACSSLCKPEMLPYVPSRFAKSSGGPGWTEHHSSTWEFQFCFTGTPPSPGFSSTADQSLLFLPGSQHTWMSMMGGTSFLHMEIPVLI</sequence>
<comment type="caution">
    <text evidence="1">The sequence shown here is derived from an EMBL/GenBank/DDBJ whole genome shotgun (WGS) entry which is preliminary data.</text>
</comment>
<keyword evidence="2" id="KW-1185">Reference proteome</keyword>
<proteinExistence type="predicted"/>
<protein>
    <submittedName>
        <fullName evidence="1">Uncharacterized protein</fullName>
    </submittedName>
</protein>
<gene>
    <name evidence="1" type="ORF">ODALV1_LOCUS22996</name>
</gene>
<reference evidence="1 2" key="1">
    <citation type="submission" date="2024-08" db="EMBL/GenBank/DDBJ databases">
        <authorList>
            <person name="Cucini C."/>
            <person name="Frati F."/>
        </authorList>
    </citation>
    <scope>NUCLEOTIDE SEQUENCE [LARGE SCALE GENOMIC DNA]</scope>
</reference>